<keyword evidence="4" id="KW-0732">Signal</keyword>
<feature type="domain" description="Solute-binding protein family 3/N-terminal" evidence="7">
    <location>
        <begin position="37"/>
        <end position="250"/>
    </location>
</feature>
<dbReference type="Gene3D" id="3.40.190.10">
    <property type="entry name" value="Periplasmic binding protein-like II"/>
    <property type="match status" value="2"/>
</dbReference>
<evidence type="ECO:0000256" key="1">
    <source>
        <dbReference type="ARBA" id="ARBA00004418"/>
    </source>
</evidence>
<dbReference type="SUPFAM" id="SSF53850">
    <property type="entry name" value="Periplasmic binding protein-like II"/>
    <property type="match status" value="1"/>
</dbReference>
<dbReference type="RefSeq" id="WP_002828656.1">
    <property type="nucleotide sequence ID" value="NZ_CABKOP010000009.1"/>
</dbReference>
<dbReference type="KEGG" id="wpa:CO680_06535"/>
<dbReference type="EMBL" id="JAANXN010000014">
    <property type="protein sequence ID" value="MDF8371817.1"/>
    <property type="molecule type" value="Genomic_DNA"/>
</dbReference>
<evidence type="ECO:0000256" key="3">
    <source>
        <dbReference type="ARBA" id="ARBA00022448"/>
    </source>
</evidence>
<evidence type="ECO:0000313" key="8">
    <source>
        <dbReference type="EMBL" id="MDF8371817.1"/>
    </source>
</evidence>
<dbReference type="FunFam" id="3.40.190.10:FF:000050">
    <property type="entry name" value="Sulfonate ABC transporter substrate-binding protein"/>
    <property type="match status" value="1"/>
</dbReference>
<comment type="subcellular location">
    <subcellularLocation>
        <location evidence="1">Periplasm</location>
    </subcellularLocation>
</comment>
<dbReference type="NCBIfam" id="TIGR01728">
    <property type="entry name" value="SsuA_fam"/>
    <property type="match status" value="1"/>
</dbReference>
<dbReference type="InterPro" id="IPR010067">
    <property type="entry name" value="ABC_SsuA_sub-bd"/>
</dbReference>
<comment type="caution">
    <text evidence="8">The sequence shown here is derived from an EMBL/GenBank/DDBJ whole genome shotgun (WGS) entry which is preliminary data.</text>
</comment>
<evidence type="ECO:0000256" key="5">
    <source>
        <dbReference type="ARBA" id="ARBA00055538"/>
    </source>
</evidence>
<keyword evidence="3" id="KW-0813">Transport</keyword>
<name>A0ABD4XL43_WEIPA</name>
<dbReference type="Pfam" id="PF09084">
    <property type="entry name" value="NMT1"/>
    <property type="match status" value="1"/>
</dbReference>
<dbReference type="PANTHER" id="PTHR30024:SF42">
    <property type="entry name" value="ALIPHATIC SULFONATES-BINDING PROTEIN-RELATED"/>
    <property type="match status" value="1"/>
</dbReference>
<evidence type="ECO:0000256" key="6">
    <source>
        <dbReference type="ARBA" id="ARBA00070228"/>
    </source>
</evidence>
<dbReference type="GO" id="GO:0042597">
    <property type="term" value="C:periplasmic space"/>
    <property type="evidence" value="ECO:0007669"/>
    <property type="project" value="UniProtKB-SubCell"/>
</dbReference>
<comment type="similarity">
    <text evidence="2">Belongs to the bacterial solute-binding protein SsuA/TauA family.</text>
</comment>
<evidence type="ECO:0000256" key="4">
    <source>
        <dbReference type="ARBA" id="ARBA00022729"/>
    </source>
</evidence>
<accession>A0ABD4XL43</accession>
<reference evidence="8 9" key="1">
    <citation type="submission" date="2020-03" db="EMBL/GenBank/DDBJ databases">
        <title>Comparative genomics of Weissella paramesenteroides.</title>
        <authorList>
            <person name="Kant R."/>
            <person name="Takala T."/>
            <person name="Saris P."/>
        </authorList>
    </citation>
    <scope>NUCLEOTIDE SEQUENCE [LARGE SCALE GENOMIC DNA]</scope>
    <source>
        <strain evidence="8 9">SJ27-4</strain>
    </source>
</reference>
<comment type="function">
    <text evidence="5">Part of a binding-protein-dependent transport system for aliphatic sulfonates. Putative binding protein.</text>
</comment>
<dbReference type="SMART" id="SM00062">
    <property type="entry name" value="PBPb"/>
    <property type="match status" value="1"/>
</dbReference>
<dbReference type="InterPro" id="IPR001638">
    <property type="entry name" value="Solute-binding_3/MltF_N"/>
</dbReference>
<sequence>MTKSWKKIILIVLLILWAGGTYYGYRQATGAGDKLEKVTIGYQKGDPVDVSKSRGVLVKKMKEHGYRVVFKEFSDGSSEMQALMSGSINYARTGDTPPITAKSNIAYLAAGAKKANGSGILVKANSDITKLSDLKGKKVAYTQGTSSHYLLLQALSKAKLSNSDIKWVNMKQPDAAIAFSKGKVDAWVTWDPYTAQGQVQQKAQLLVNGEGLSNNRDFLISTQSYAKKHQEINKYLVKYVGEDMKWANKHPNKLVKLLSKKLHMKKAVVQKMVDRRNWTMSPLSKSVIADEQKIADVFYANDLIKKQIKVSDDVITIK</sequence>
<evidence type="ECO:0000259" key="7">
    <source>
        <dbReference type="SMART" id="SM00062"/>
    </source>
</evidence>
<protein>
    <recommendedName>
        <fullName evidence="6">Putative aliphatic sulfonates-binding protein</fullName>
    </recommendedName>
</protein>
<proteinExistence type="inferred from homology"/>
<evidence type="ECO:0000256" key="2">
    <source>
        <dbReference type="ARBA" id="ARBA00010742"/>
    </source>
</evidence>
<dbReference type="AlphaFoldDB" id="A0ABD4XL43"/>
<dbReference type="InterPro" id="IPR015168">
    <property type="entry name" value="SsuA/THI5"/>
</dbReference>
<organism evidence="8 9">
    <name type="scientific">Weissella paramesenteroides</name>
    <name type="common">Leuconostoc paramesenteroides</name>
    <dbReference type="NCBI Taxonomy" id="1249"/>
    <lineage>
        <taxon>Bacteria</taxon>
        <taxon>Bacillati</taxon>
        <taxon>Bacillota</taxon>
        <taxon>Bacilli</taxon>
        <taxon>Lactobacillales</taxon>
        <taxon>Lactobacillaceae</taxon>
        <taxon>Weissella</taxon>
    </lineage>
</organism>
<dbReference type="Proteomes" id="UP001215461">
    <property type="component" value="Unassembled WGS sequence"/>
</dbReference>
<gene>
    <name evidence="8" type="ORF">G9403_09250</name>
</gene>
<dbReference type="PANTHER" id="PTHR30024">
    <property type="entry name" value="ALIPHATIC SULFONATES-BINDING PROTEIN-RELATED"/>
    <property type="match status" value="1"/>
</dbReference>
<evidence type="ECO:0000313" key="9">
    <source>
        <dbReference type="Proteomes" id="UP001215461"/>
    </source>
</evidence>